<sequence>MYITIFCMIICFCYASHISYLFSTGCYIPKEDSSSKNSSLNGSCTKKCLGVQVLCENDAPAVFWKNGKITWMSDCKHVGHCLCGPSLRSYSVSPSCHSLLEWL</sequence>
<reference evidence="2" key="2">
    <citation type="submission" date="2018-03" db="EMBL/GenBank/DDBJ databases">
        <title>The Triticum urartu genome reveals the dynamic nature of wheat genome evolution.</title>
        <authorList>
            <person name="Ling H."/>
            <person name="Ma B."/>
            <person name="Shi X."/>
            <person name="Liu H."/>
            <person name="Dong L."/>
            <person name="Sun H."/>
            <person name="Cao Y."/>
            <person name="Gao Q."/>
            <person name="Zheng S."/>
            <person name="Li Y."/>
            <person name="Yu Y."/>
            <person name="Du H."/>
            <person name="Qi M."/>
            <person name="Li Y."/>
            <person name="Yu H."/>
            <person name="Cui Y."/>
            <person name="Wang N."/>
            <person name="Chen C."/>
            <person name="Wu H."/>
            <person name="Zhao Y."/>
            <person name="Zhang J."/>
            <person name="Li Y."/>
            <person name="Zhou W."/>
            <person name="Zhang B."/>
            <person name="Hu W."/>
            <person name="Eijk M."/>
            <person name="Tang J."/>
            <person name="Witsenboer H."/>
            <person name="Zhao S."/>
            <person name="Li Z."/>
            <person name="Zhang A."/>
            <person name="Wang D."/>
            <person name="Liang C."/>
        </authorList>
    </citation>
    <scope>NUCLEOTIDE SEQUENCE [LARGE SCALE GENOMIC DNA]</scope>
    <source>
        <strain evidence="2">cv. G1812</strain>
    </source>
</reference>
<proteinExistence type="predicted"/>
<dbReference type="Proteomes" id="UP000015106">
    <property type="component" value="Chromosome 6"/>
</dbReference>
<reference evidence="2" key="3">
    <citation type="submission" date="2022-06" db="UniProtKB">
        <authorList>
            <consortium name="EnsemblPlants"/>
        </authorList>
    </citation>
    <scope>IDENTIFICATION</scope>
</reference>
<keyword evidence="3" id="KW-1185">Reference proteome</keyword>
<evidence type="ECO:0000313" key="2">
    <source>
        <dbReference type="EnsemblPlants" id="TuG1812G0600001962.01.T01"/>
    </source>
</evidence>
<gene>
    <name evidence="2" type="primary">LOC125531354</name>
</gene>
<evidence type="ECO:0000256" key="1">
    <source>
        <dbReference type="SAM" id="SignalP"/>
    </source>
</evidence>
<keyword evidence="1" id="KW-0732">Signal</keyword>
<name>A0A8R7UR25_TRIUA</name>
<dbReference type="AlphaFoldDB" id="A0A8R7UR25"/>
<organism evidence="2 3">
    <name type="scientific">Triticum urartu</name>
    <name type="common">Red wild einkorn</name>
    <name type="synonym">Crithodium urartu</name>
    <dbReference type="NCBI Taxonomy" id="4572"/>
    <lineage>
        <taxon>Eukaryota</taxon>
        <taxon>Viridiplantae</taxon>
        <taxon>Streptophyta</taxon>
        <taxon>Embryophyta</taxon>
        <taxon>Tracheophyta</taxon>
        <taxon>Spermatophyta</taxon>
        <taxon>Magnoliopsida</taxon>
        <taxon>Liliopsida</taxon>
        <taxon>Poales</taxon>
        <taxon>Poaceae</taxon>
        <taxon>BOP clade</taxon>
        <taxon>Pooideae</taxon>
        <taxon>Triticodae</taxon>
        <taxon>Triticeae</taxon>
        <taxon>Triticinae</taxon>
        <taxon>Triticum</taxon>
    </lineage>
</organism>
<protein>
    <recommendedName>
        <fullName evidence="4">Acidic protein</fullName>
    </recommendedName>
</protein>
<evidence type="ECO:0008006" key="4">
    <source>
        <dbReference type="Google" id="ProtNLM"/>
    </source>
</evidence>
<reference evidence="3" key="1">
    <citation type="journal article" date="2013" name="Nature">
        <title>Draft genome of the wheat A-genome progenitor Triticum urartu.</title>
        <authorList>
            <person name="Ling H.Q."/>
            <person name="Zhao S."/>
            <person name="Liu D."/>
            <person name="Wang J."/>
            <person name="Sun H."/>
            <person name="Zhang C."/>
            <person name="Fan H."/>
            <person name="Li D."/>
            <person name="Dong L."/>
            <person name="Tao Y."/>
            <person name="Gao C."/>
            <person name="Wu H."/>
            <person name="Li Y."/>
            <person name="Cui Y."/>
            <person name="Guo X."/>
            <person name="Zheng S."/>
            <person name="Wang B."/>
            <person name="Yu K."/>
            <person name="Liang Q."/>
            <person name="Yang W."/>
            <person name="Lou X."/>
            <person name="Chen J."/>
            <person name="Feng M."/>
            <person name="Jian J."/>
            <person name="Zhang X."/>
            <person name="Luo G."/>
            <person name="Jiang Y."/>
            <person name="Liu J."/>
            <person name="Wang Z."/>
            <person name="Sha Y."/>
            <person name="Zhang B."/>
            <person name="Wu H."/>
            <person name="Tang D."/>
            <person name="Shen Q."/>
            <person name="Xue P."/>
            <person name="Zou S."/>
            <person name="Wang X."/>
            <person name="Liu X."/>
            <person name="Wang F."/>
            <person name="Yang Y."/>
            <person name="An X."/>
            <person name="Dong Z."/>
            <person name="Zhang K."/>
            <person name="Zhang X."/>
            <person name="Luo M.C."/>
            <person name="Dvorak J."/>
            <person name="Tong Y."/>
            <person name="Wang J."/>
            <person name="Yang H."/>
            <person name="Li Z."/>
            <person name="Wang D."/>
            <person name="Zhang A."/>
            <person name="Wang J."/>
        </authorList>
    </citation>
    <scope>NUCLEOTIDE SEQUENCE</scope>
    <source>
        <strain evidence="3">cv. G1812</strain>
    </source>
</reference>
<feature type="signal peptide" evidence="1">
    <location>
        <begin position="1"/>
        <end position="15"/>
    </location>
</feature>
<dbReference type="EnsemblPlants" id="TuG1812G0600001962.01.T01">
    <property type="protein sequence ID" value="TuG1812G0600001962.01.T01"/>
    <property type="gene ID" value="TuG1812G0600001962.01"/>
</dbReference>
<dbReference type="Gramene" id="TuG1812G0600001962.01.T01">
    <property type="protein sequence ID" value="TuG1812G0600001962.01.T01"/>
    <property type="gene ID" value="TuG1812G0600001962.01"/>
</dbReference>
<feature type="chain" id="PRO_5035879763" description="Acidic protein" evidence="1">
    <location>
        <begin position="16"/>
        <end position="103"/>
    </location>
</feature>
<evidence type="ECO:0000313" key="3">
    <source>
        <dbReference type="Proteomes" id="UP000015106"/>
    </source>
</evidence>
<accession>A0A8R7UR25</accession>